<feature type="compositionally biased region" description="Low complexity" evidence="2">
    <location>
        <begin position="377"/>
        <end position="396"/>
    </location>
</feature>
<evidence type="ECO:0000259" key="4">
    <source>
        <dbReference type="PROSITE" id="PS51212"/>
    </source>
</evidence>
<feature type="compositionally biased region" description="Polar residues" evidence="2">
    <location>
        <begin position="397"/>
        <end position="409"/>
    </location>
</feature>
<dbReference type="InterPro" id="IPR051589">
    <property type="entry name" value="Sialate-O-sulfotransferase"/>
</dbReference>
<dbReference type="Proteomes" id="UP000315783">
    <property type="component" value="Unassembled WGS sequence"/>
</dbReference>
<dbReference type="AlphaFoldDB" id="A0A545UXQ9"/>
<dbReference type="Pfam" id="PF01822">
    <property type="entry name" value="WSC"/>
    <property type="match status" value="3"/>
</dbReference>
<dbReference type="EMBL" id="SPUK01000010">
    <property type="protein sequence ID" value="TQV94241.1"/>
    <property type="molecule type" value="Genomic_DNA"/>
</dbReference>
<feature type="signal peptide" evidence="3">
    <location>
        <begin position="1"/>
        <end position="23"/>
    </location>
</feature>
<dbReference type="PANTHER" id="PTHR45964:SF5">
    <property type="entry name" value="WSCD FAMILY MEMBER CG9164"/>
    <property type="match status" value="1"/>
</dbReference>
<dbReference type="SMART" id="SM00321">
    <property type="entry name" value="WSC"/>
    <property type="match status" value="3"/>
</dbReference>
<sequence length="548" mass="59708">MKAPELGTALLMALWSTLGLATAKSLTTRVALTTPQSFDKEGWQHQGCYVDVGRTINQAVWADANMTNAKCTAYCFEKGFVYAGTEYSSECYCGNWLPRGAKPAQVGECSDACAGDGTEACGGRLRLTLYKTNKLEAPEVSPGAGDWESMGCYTEGIGGRALESQVFSIPTENMTAQLCMNACEDRGFALSGVEYAGECYCGNELKNYARATVSDGCDMTCKGNHGELCGGANRLNLYKNKLRYIAPPRPSATGPGTAMPSQCPGQPGQVEQDWDFAGCYTEAGNNLRALHEKSWSDDAMSLASCSRYCAGFTYFGVEYGRECYCGDGFQGASARTADAECSMLCAPGDGGLQCEYCGAGNRLSVYKNRKLVVVEPSSSSRSSSTLRPTTLATTVSKPTSTLSTATSVGTSSKSTQLTPSLSSSTAGLSSSSQSTLSLSSTITSGNHSYCMELEYGRHWFQLFDSCEHDEQDTHTEYQLKNFSSHWDQLNCHCLSDGKHTTSQHSLFSSKPDYICDGDYFQHHAFRIWHQYYPLDHRHKHQYYSRRII</sequence>
<evidence type="ECO:0000313" key="5">
    <source>
        <dbReference type="EMBL" id="TQV94241.1"/>
    </source>
</evidence>
<feature type="domain" description="WSC" evidence="4">
    <location>
        <begin position="42"/>
        <end position="133"/>
    </location>
</feature>
<accession>A0A545UXQ9</accession>
<keyword evidence="1" id="KW-0677">Repeat</keyword>
<dbReference type="InterPro" id="IPR002889">
    <property type="entry name" value="WSC_carb-bd"/>
</dbReference>
<feature type="region of interest" description="Disordered" evidence="2">
    <location>
        <begin position="377"/>
        <end position="432"/>
    </location>
</feature>
<comment type="caution">
    <text evidence="5">The sequence shown here is derived from an EMBL/GenBank/DDBJ whole genome shotgun (WGS) entry which is preliminary data.</text>
</comment>
<feature type="domain" description="WSC" evidence="4">
    <location>
        <begin position="146"/>
        <end position="241"/>
    </location>
</feature>
<feature type="compositionally biased region" description="Low complexity" evidence="2">
    <location>
        <begin position="410"/>
        <end position="432"/>
    </location>
</feature>
<organism evidence="5 6">
    <name type="scientific">Cordyceps javanica</name>
    <dbReference type="NCBI Taxonomy" id="43265"/>
    <lineage>
        <taxon>Eukaryota</taxon>
        <taxon>Fungi</taxon>
        <taxon>Dikarya</taxon>
        <taxon>Ascomycota</taxon>
        <taxon>Pezizomycotina</taxon>
        <taxon>Sordariomycetes</taxon>
        <taxon>Hypocreomycetidae</taxon>
        <taxon>Hypocreales</taxon>
        <taxon>Cordycipitaceae</taxon>
        <taxon>Cordyceps</taxon>
    </lineage>
</organism>
<evidence type="ECO:0000313" key="6">
    <source>
        <dbReference type="Proteomes" id="UP000315783"/>
    </source>
</evidence>
<feature type="domain" description="WSC" evidence="4">
    <location>
        <begin position="273"/>
        <end position="369"/>
    </location>
</feature>
<dbReference type="STRING" id="43265.A0A545UXQ9"/>
<dbReference type="PANTHER" id="PTHR45964">
    <property type="entry name" value="WSCD FAMILY MEMBER CG9164"/>
    <property type="match status" value="1"/>
</dbReference>
<proteinExistence type="predicted"/>
<evidence type="ECO:0000256" key="3">
    <source>
        <dbReference type="SAM" id="SignalP"/>
    </source>
</evidence>
<keyword evidence="6" id="KW-1185">Reference proteome</keyword>
<protein>
    <submittedName>
        <fullName evidence="5">WSCdomain-containing protein</fullName>
    </submittedName>
</protein>
<dbReference type="PROSITE" id="PS51212">
    <property type="entry name" value="WSC"/>
    <property type="match status" value="3"/>
</dbReference>
<gene>
    <name evidence="5" type="ORF">IF1G_07120</name>
</gene>
<keyword evidence="3" id="KW-0732">Signal</keyword>
<evidence type="ECO:0000256" key="2">
    <source>
        <dbReference type="SAM" id="MobiDB-lite"/>
    </source>
</evidence>
<feature type="chain" id="PRO_5021856467" evidence="3">
    <location>
        <begin position="24"/>
        <end position="548"/>
    </location>
</feature>
<name>A0A545UXQ9_9HYPO</name>
<reference evidence="5 6" key="1">
    <citation type="journal article" date="2019" name="Appl. Microbiol. Biotechnol.">
        <title>Genome sequence of Isaria javanica and comparative genome analysis insights into family S53 peptidase evolution in fungal entomopathogens.</title>
        <authorList>
            <person name="Lin R."/>
            <person name="Zhang X."/>
            <person name="Xin B."/>
            <person name="Zou M."/>
            <person name="Gao Y."/>
            <person name="Qin F."/>
            <person name="Hu Q."/>
            <person name="Xie B."/>
            <person name="Cheng X."/>
        </authorList>
    </citation>
    <scope>NUCLEOTIDE SEQUENCE [LARGE SCALE GENOMIC DNA]</scope>
    <source>
        <strain evidence="5 6">IJ1G</strain>
    </source>
</reference>
<evidence type="ECO:0000256" key="1">
    <source>
        <dbReference type="ARBA" id="ARBA00022737"/>
    </source>
</evidence>